<evidence type="ECO:0000313" key="2">
    <source>
        <dbReference type="EMBL" id="KAG2249658.1"/>
    </source>
</evidence>
<dbReference type="EMBL" id="JAAMPC010000017">
    <property type="protein sequence ID" value="KAG2249658.1"/>
    <property type="molecule type" value="Genomic_DNA"/>
</dbReference>
<feature type="compositionally biased region" description="Basic residues" evidence="1">
    <location>
        <begin position="57"/>
        <end position="77"/>
    </location>
</feature>
<accession>A0A8X7PEZ8</accession>
<reference evidence="2 3" key="1">
    <citation type="submission" date="2020-02" db="EMBL/GenBank/DDBJ databases">
        <authorList>
            <person name="Ma Q."/>
            <person name="Huang Y."/>
            <person name="Song X."/>
            <person name="Pei D."/>
        </authorList>
    </citation>
    <scope>NUCLEOTIDE SEQUENCE [LARGE SCALE GENOMIC DNA]</scope>
    <source>
        <strain evidence="2">Sxm20200214</strain>
        <tissue evidence="2">Leaf</tissue>
    </source>
</reference>
<feature type="region of interest" description="Disordered" evidence="1">
    <location>
        <begin position="1"/>
        <end position="99"/>
    </location>
</feature>
<sequence length="99" mass="10912">MTPLNAPKAAADPAGQGRFEGRDPRRSGNRGVRHTRGPARGGGGSRGGLKETPPSSPRKRRRTSPDHRSRKRARKVERKGDPEDECYGYPLRRDGVKGR</sequence>
<protein>
    <submittedName>
        <fullName evidence="2">Uncharacterized protein</fullName>
    </submittedName>
</protein>
<dbReference type="AlphaFoldDB" id="A0A8X7PEZ8"/>
<evidence type="ECO:0000313" key="3">
    <source>
        <dbReference type="Proteomes" id="UP000886595"/>
    </source>
</evidence>
<proteinExistence type="predicted"/>
<name>A0A8X7PEZ8_BRACI</name>
<comment type="caution">
    <text evidence="2">The sequence shown here is derived from an EMBL/GenBank/DDBJ whole genome shotgun (WGS) entry which is preliminary data.</text>
</comment>
<gene>
    <name evidence="2" type="ORF">Bca52824_089286</name>
</gene>
<feature type="compositionally biased region" description="Basic residues" evidence="1">
    <location>
        <begin position="27"/>
        <end position="37"/>
    </location>
</feature>
<organism evidence="2 3">
    <name type="scientific">Brassica carinata</name>
    <name type="common">Ethiopian mustard</name>
    <name type="synonym">Abyssinian cabbage</name>
    <dbReference type="NCBI Taxonomy" id="52824"/>
    <lineage>
        <taxon>Eukaryota</taxon>
        <taxon>Viridiplantae</taxon>
        <taxon>Streptophyta</taxon>
        <taxon>Embryophyta</taxon>
        <taxon>Tracheophyta</taxon>
        <taxon>Spermatophyta</taxon>
        <taxon>Magnoliopsida</taxon>
        <taxon>eudicotyledons</taxon>
        <taxon>Gunneridae</taxon>
        <taxon>Pentapetalae</taxon>
        <taxon>rosids</taxon>
        <taxon>malvids</taxon>
        <taxon>Brassicales</taxon>
        <taxon>Brassicaceae</taxon>
        <taxon>Brassiceae</taxon>
        <taxon>Brassica</taxon>
    </lineage>
</organism>
<evidence type="ECO:0000256" key="1">
    <source>
        <dbReference type="SAM" id="MobiDB-lite"/>
    </source>
</evidence>
<keyword evidence="3" id="KW-1185">Reference proteome</keyword>
<dbReference type="Proteomes" id="UP000886595">
    <property type="component" value="Unassembled WGS sequence"/>
</dbReference>